<name>A0AAN7JJ04_9MYRT</name>
<evidence type="ECO:0000256" key="2">
    <source>
        <dbReference type="ARBA" id="ARBA00022473"/>
    </source>
</evidence>
<dbReference type="Pfam" id="PF03134">
    <property type="entry name" value="TB2_DP1_HVA22"/>
    <property type="match status" value="1"/>
</dbReference>
<evidence type="ECO:0008006" key="7">
    <source>
        <dbReference type="Google" id="ProtNLM"/>
    </source>
</evidence>
<keyword evidence="6" id="KW-1185">Reference proteome</keyword>
<dbReference type="AlphaFoldDB" id="A0AAN7JJ04"/>
<feature type="region of interest" description="Disordered" evidence="4">
    <location>
        <begin position="310"/>
        <end position="446"/>
    </location>
</feature>
<dbReference type="Proteomes" id="UP001345219">
    <property type="component" value="Chromosome 10"/>
</dbReference>
<evidence type="ECO:0000256" key="3">
    <source>
        <dbReference type="ARBA" id="ARBA00022604"/>
    </source>
</evidence>
<organism evidence="5 6">
    <name type="scientific">Trapa incisa</name>
    <dbReference type="NCBI Taxonomy" id="236973"/>
    <lineage>
        <taxon>Eukaryota</taxon>
        <taxon>Viridiplantae</taxon>
        <taxon>Streptophyta</taxon>
        <taxon>Embryophyta</taxon>
        <taxon>Tracheophyta</taxon>
        <taxon>Spermatophyta</taxon>
        <taxon>Magnoliopsida</taxon>
        <taxon>eudicotyledons</taxon>
        <taxon>Gunneridae</taxon>
        <taxon>Pentapetalae</taxon>
        <taxon>rosids</taxon>
        <taxon>malvids</taxon>
        <taxon>Myrtales</taxon>
        <taxon>Lythraceae</taxon>
        <taxon>Trapa</taxon>
    </lineage>
</organism>
<accession>A0AAN7JJ04</accession>
<gene>
    <name evidence="5" type="ORF">SAY87_012586</name>
</gene>
<evidence type="ECO:0000256" key="4">
    <source>
        <dbReference type="SAM" id="MobiDB-lite"/>
    </source>
</evidence>
<feature type="compositionally biased region" description="Low complexity" evidence="4">
    <location>
        <begin position="372"/>
        <end position="391"/>
    </location>
</feature>
<keyword evidence="2" id="KW-0217">Developmental protein</keyword>
<dbReference type="PANTHER" id="PTHR12300">
    <property type="entry name" value="HVA22-LIKE PROTEINS"/>
    <property type="match status" value="1"/>
</dbReference>
<dbReference type="GO" id="GO:0009733">
    <property type="term" value="P:response to auxin"/>
    <property type="evidence" value="ECO:0007669"/>
    <property type="project" value="InterPro"/>
</dbReference>
<evidence type="ECO:0000256" key="1">
    <source>
        <dbReference type="ARBA" id="ARBA00006974"/>
    </source>
</evidence>
<feature type="compositionally biased region" description="Low complexity" evidence="4">
    <location>
        <begin position="347"/>
        <end position="358"/>
    </location>
</feature>
<dbReference type="InterPro" id="IPR004345">
    <property type="entry name" value="TB2_DP1_HVA22"/>
</dbReference>
<sequence>MSAGGGLGKCSKIRHIVRLRQMLQRWRNKARMSSSASRIPSDVPVGHVAVYVGAGCRRFVVKATYLNHPLFKKLLLQAEEEYGFSHPGPLTIPCDDSLFEVVVLFISRTGSDRFSTTLEDLQRNCHVGQFWPVDSRPLLHALAVAERNFNPHFLPSILLQAVVEVYSFFAFILRLVFGYAYPAYECYKTVEKNKPEIEHLLFWCQYWILVAAITVCERVGDTFISWVPMYSEAKLAFFVYLWYPKTKGTAYVYDSFFKPYVAKHENEIDRNLLELRTRAGDMAVLYWQRAASYSQTRIFEVLQYIAAQSTPRRRPAQPKEQGPRRTCPVRASDGQPSRKDHIDTEEPTSPTSSISSSQDQKEVSELEGPSNSPTAAPSVSCPVPPKSSTTPAETSTQSLPAEVEAQPPDADENSDPPPALPPKETILEETLPRTRRRSRKAISPHP</sequence>
<protein>
    <recommendedName>
        <fullName evidence="7">HVA22-like protein</fullName>
    </recommendedName>
</protein>
<dbReference type="EMBL" id="JAXIOK010000021">
    <property type="protein sequence ID" value="KAK4746274.1"/>
    <property type="molecule type" value="Genomic_DNA"/>
</dbReference>
<keyword evidence="3" id="KW-0341">Growth regulation</keyword>
<evidence type="ECO:0000313" key="5">
    <source>
        <dbReference type="EMBL" id="KAK4746274.1"/>
    </source>
</evidence>
<comment type="caution">
    <text evidence="5">The sequence shown here is derived from an EMBL/GenBank/DDBJ whole genome shotgun (WGS) entry which is preliminary data.</text>
</comment>
<proteinExistence type="inferred from homology"/>
<dbReference type="Pfam" id="PF02519">
    <property type="entry name" value="Auxin_inducible"/>
    <property type="match status" value="1"/>
</dbReference>
<dbReference type="InterPro" id="IPR003676">
    <property type="entry name" value="SAUR_fam"/>
</dbReference>
<feature type="compositionally biased region" description="Basic residues" evidence="4">
    <location>
        <begin position="433"/>
        <end position="446"/>
    </location>
</feature>
<comment type="similarity">
    <text evidence="1">Belongs to the ARG7 family.</text>
</comment>
<evidence type="ECO:0000313" key="6">
    <source>
        <dbReference type="Proteomes" id="UP001345219"/>
    </source>
</evidence>
<dbReference type="PANTHER" id="PTHR12300:SF117">
    <property type="entry name" value="LP05237P-RELATED"/>
    <property type="match status" value="1"/>
</dbReference>
<reference evidence="5 6" key="1">
    <citation type="journal article" date="2023" name="Hortic Res">
        <title>Pangenome of water caltrop reveals structural variations and asymmetric subgenome divergence after allopolyploidization.</title>
        <authorList>
            <person name="Zhang X."/>
            <person name="Chen Y."/>
            <person name="Wang L."/>
            <person name="Yuan Y."/>
            <person name="Fang M."/>
            <person name="Shi L."/>
            <person name="Lu R."/>
            <person name="Comes H.P."/>
            <person name="Ma Y."/>
            <person name="Chen Y."/>
            <person name="Huang G."/>
            <person name="Zhou Y."/>
            <person name="Zheng Z."/>
            <person name="Qiu Y."/>
        </authorList>
    </citation>
    <scope>NUCLEOTIDE SEQUENCE [LARGE SCALE GENOMIC DNA]</scope>
    <source>
        <tissue evidence="5">Roots</tissue>
    </source>
</reference>